<feature type="region of interest" description="Disordered" evidence="5">
    <location>
        <begin position="127"/>
        <end position="184"/>
    </location>
</feature>
<dbReference type="SUPFAM" id="SSF55781">
    <property type="entry name" value="GAF domain-like"/>
    <property type="match status" value="1"/>
</dbReference>
<evidence type="ECO:0000313" key="10">
    <source>
        <dbReference type="EMBL" id="PWG62042.1"/>
    </source>
</evidence>
<dbReference type="CDD" id="cd00082">
    <property type="entry name" value="HisKA"/>
    <property type="match status" value="1"/>
</dbReference>
<dbReference type="PRINTS" id="PR00344">
    <property type="entry name" value="BCTRLSENSOR"/>
</dbReference>
<dbReference type="SUPFAM" id="SSF47384">
    <property type="entry name" value="Homodimeric domain of signal transducing histidine kinase"/>
    <property type="match status" value="1"/>
</dbReference>
<dbReference type="PROSITE" id="PS50110">
    <property type="entry name" value="RESPONSE_REGULATORY"/>
    <property type="match status" value="1"/>
</dbReference>
<dbReference type="NCBIfam" id="TIGR00229">
    <property type="entry name" value="sensory_box"/>
    <property type="match status" value="1"/>
</dbReference>
<dbReference type="SMART" id="SM00387">
    <property type="entry name" value="HATPase_c"/>
    <property type="match status" value="1"/>
</dbReference>
<feature type="transmembrane region" description="Helical" evidence="6">
    <location>
        <begin position="229"/>
        <end position="249"/>
    </location>
</feature>
<evidence type="ECO:0000256" key="6">
    <source>
        <dbReference type="SAM" id="Phobius"/>
    </source>
</evidence>
<reference evidence="10 11" key="1">
    <citation type="submission" date="2018-05" db="EMBL/GenBank/DDBJ databases">
        <title>Spiribacter halobius sp. nov., a moderately halophilic bacterium isolated from marine solar saltern.</title>
        <authorList>
            <person name="Zheng W.-S."/>
            <person name="Lu D.-C."/>
            <person name="Du Z.-J."/>
        </authorList>
    </citation>
    <scope>NUCLEOTIDE SEQUENCE [LARGE SCALE GENOMIC DNA]</scope>
    <source>
        <strain evidence="10 11">E85</strain>
    </source>
</reference>
<evidence type="ECO:0000256" key="3">
    <source>
        <dbReference type="ARBA" id="ARBA00022553"/>
    </source>
</evidence>
<dbReference type="InterPro" id="IPR013656">
    <property type="entry name" value="PAS_4"/>
</dbReference>
<evidence type="ECO:0000256" key="5">
    <source>
        <dbReference type="SAM" id="MobiDB-lite"/>
    </source>
</evidence>
<dbReference type="EMBL" id="QFFI01000023">
    <property type="protein sequence ID" value="PWG62042.1"/>
    <property type="molecule type" value="Genomic_DNA"/>
</dbReference>
<dbReference type="PANTHER" id="PTHR43065:SF49">
    <property type="entry name" value="HISTIDINE KINASE"/>
    <property type="match status" value="1"/>
</dbReference>
<accession>A0A2U2MZ08</accession>
<dbReference type="InterPro" id="IPR035965">
    <property type="entry name" value="PAS-like_dom_sf"/>
</dbReference>
<feature type="compositionally biased region" description="Basic and acidic residues" evidence="5">
    <location>
        <begin position="78"/>
        <end position="88"/>
    </location>
</feature>
<dbReference type="EC" id="2.7.13.3" evidence="2"/>
<feature type="domain" description="Response regulatory" evidence="8">
    <location>
        <begin position="1073"/>
        <end position="1190"/>
    </location>
</feature>
<dbReference type="SMART" id="SM00091">
    <property type="entry name" value="PAS"/>
    <property type="match status" value="1"/>
</dbReference>
<feature type="compositionally biased region" description="Basic residues" evidence="5">
    <location>
        <begin position="89"/>
        <end position="102"/>
    </location>
</feature>
<dbReference type="InterPro" id="IPR004358">
    <property type="entry name" value="Sig_transdc_His_kin-like_C"/>
</dbReference>
<comment type="caution">
    <text evidence="10">The sequence shown here is derived from an EMBL/GenBank/DDBJ whole genome shotgun (WGS) entry which is preliminary data.</text>
</comment>
<sequence length="1193" mass="129172">MAEQAPGAAHAGAVPARLLATADEQPELAGGAAGDTRRRALAHRRTAAERRRQRRRRPGHGPDPVRPARGPATRRQRDRAAGPRDHRDRIHGRRAAGRRARRPLAAAWRGDRRGRLRRRLLVPGAAAVAAHQRAQDRPQLRACRQRGAGRCRHPALGGRPRPQPRHPGGGGGRREPGPAAPAAGLRLPSGPGLCAGAAHARGRHPGPAGALAFVSATQWSWRRIYRRNALVFLLAGAAIAAWGFATFSLDRRSEADAAYTRALNLADLLAEYTGQLFRGIDYGLVGLAESLDMSRLGEPSYAGPAHALLSARRALTEDVFAFFVLDGEGRVLYSSRTPSPEPVDLSSREIYQRAIAGEQGLIISRPITGAVGYAEGEPILNVSRPLYSDGEPVGVVAAAISLSALEAFYAALELGPYGAVGLFRDDGVLLARSPPRPEIIGRDFSDVPLFQEHLPAAPRGTYYRSYYSDGRYRYSAYRRASGEPLVAFVGLDAASVMASWRQRTAISGGALVLVLALLGWLFLRSARAEASERALEAAYGERLETLAGESRELVAAPDADTLAGGVLALALRLVTADHACLRLRGLGAEGHEYRRCVDGDGRRLDAAALPEGGFVASVLAEGSPRQRMLADGHWLGVPVLTPDRACIGALELYRGGGSAFRDDESHLLQQLVAVAGAVLENQRARAAERRALEANVAAAREKERILESISDALFVLDRDWRFTYLNERACQLLERDDLEGENVWEAFPEARDTEAYRHYHHAMASGETVSFEFYYPPLERWFSVRAYPFADGLSVYFQDVSERVAMQQQLQQAQKMEVIGQLTGGVAHDFNNLLTVILGNTEILLEETSAGSAAQDAARLTQRAAERAQGLTQRLLAFARRQPLAPEALDVARLLREMEPLVRRSLGETVMLETVSAAGLWQAFADAGQLEAALLNLAVNARDAMPEGGRLTIEAANAHINERYAAAIPELEPGQYVVVAVSDTGAGMDDDTRERAFEPFFTTKGKHHGSGLGLSMVYGFAKQSQGNVTLYSEPGEGTTVKVYLPRWHGQTASGGPKPLAPPVPEGNAGRGECLLVVEDDPMVRRFVVNALAGHDFRVIEAADATTALEQAAALPRPPELLLTDVVLGGGMNGPALADRLTDRFPGLRVLYMSGYTENAIVHHGRLDPGVDLLQKPFGRAELLRRLRTILDRP</sequence>
<evidence type="ECO:0000259" key="7">
    <source>
        <dbReference type="PROSITE" id="PS50109"/>
    </source>
</evidence>
<feature type="region of interest" description="Disordered" evidence="5">
    <location>
        <begin position="1"/>
        <end position="106"/>
    </location>
</feature>
<dbReference type="InterPro" id="IPR000014">
    <property type="entry name" value="PAS"/>
</dbReference>
<dbReference type="Gene3D" id="3.30.450.40">
    <property type="match status" value="1"/>
</dbReference>
<evidence type="ECO:0000256" key="4">
    <source>
        <dbReference type="PROSITE-ProRule" id="PRU00169"/>
    </source>
</evidence>
<evidence type="ECO:0000256" key="2">
    <source>
        <dbReference type="ARBA" id="ARBA00012438"/>
    </source>
</evidence>
<keyword evidence="6" id="KW-0812">Transmembrane</keyword>
<dbReference type="Pfam" id="PF22588">
    <property type="entry name" value="dCache_1_like"/>
    <property type="match status" value="1"/>
</dbReference>
<feature type="domain" description="PAS" evidence="9">
    <location>
        <begin position="698"/>
        <end position="733"/>
    </location>
</feature>
<dbReference type="PANTHER" id="PTHR43065">
    <property type="entry name" value="SENSOR HISTIDINE KINASE"/>
    <property type="match status" value="1"/>
</dbReference>
<dbReference type="GO" id="GO:0000155">
    <property type="term" value="F:phosphorelay sensor kinase activity"/>
    <property type="evidence" value="ECO:0007669"/>
    <property type="project" value="InterPro"/>
</dbReference>
<evidence type="ECO:0000313" key="11">
    <source>
        <dbReference type="Proteomes" id="UP000245474"/>
    </source>
</evidence>
<gene>
    <name evidence="10" type="ORF">DEM34_13755</name>
</gene>
<comment type="catalytic activity">
    <reaction evidence="1">
        <text>ATP + protein L-histidine = ADP + protein N-phospho-L-histidine.</text>
        <dbReference type="EC" id="2.7.13.3"/>
    </reaction>
</comment>
<name>A0A2U2MZ08_9GAMM</name>
<dbReference type="Proteomes" id="UP000245474">
    <property type="component" value="Unassembled WGS sequence"/>
</dbReference>
<dbReference type="CDD" id="cd12915">
    <property type="entry name" value="PDC2_DGC_like"/>
    <property type="match status" value="1"/>
</dbReference>
<dbReference type="InterPro" id="IPR029016">
    <property type="entry name" value="GAF-like_dom_sf"/>
</dbReference>
<dbReference type="CDD" id="cd12914">
    <property type="entry name" value="PDC1_DGC_like"/>
    <property type="match status" value="1"/>
</dbReference>
<dbReference type="AlphaFoldDB" id="A0A2U2MZ08"/>
<dbReference type="InterPro" id="IPR036890">
    <property type="entry name" value="HATPase_C_sf"/>
</dbReference>
<dbReference type="InterPro" id="IPR005467">
    <property type="entry name" value="His_kinase_dom"/>
</dbReference>
<evidence type="ECO:0000256" key="1">
    <source>
        <dbReference type="ARBA" id="ARBA00000085"/>
    </source>
</evidence>
<dbReference type="Gene3D" id="3.30.450.20">
    <property type="entry name" value="PAS domain"/>
    <property type="match status" value="3"/>
</dbReference>
<dbReference type="InterPro" id="IPR003661">
    <property type="entry name" value="HisK_dim/P_dom"/>
</dbReference>
<dbReference type="Pfam" id="PF00072">
    <property type="entry name" value="Response_reg"/>
    <property type="match status" value="1"/>
</dbReference>
<dbReference type="InterPro" id="IPR036097">
    <property type="entry name" value="HisK_dim/P_sf"/>
</dbReference>
<dbReference type="InterPro" id="IPR003594">
    <property type="entry name" value="HATPase_dom"/>
</dbReference>
<dbReference type="PROSITE" id="PS50109">
    <property type="entry name" value="HIS_KIN"/>
    <property type="match status" value="1"/>
</dbReference>
<dbReference type="Gene3D" id="3.40.50.2300">
    <property type="match status" value="1"/>
</dbReference>
<feature type="domain" description="Histidine kinase" evidence="7">
    <location>
        <begin position="825"/>
        <end position="1048"/>
    </location>
</feature>
<proteinExistence type="predicted"/>
<dbReference type="SUPFAM" id="SSF55785">
    <property type="entry name" value="PYP-like sensor domain (PAS domain)"/>
    <property type="match status" value="1"/>
</dbReference>
<dbReference type="Pfam" id="PF00512">
    <property type="entry name" value="HisKA"/>
    <property type="match status" value="1"/>
</dbReference>
<keyword evidence="3 4" id="KW-0597">Phosphoprotein</keyword>
<organism evidence="10 11">
    <name type="scientific">Sediminicurvatus halobius</name>
    <dbReference type="NCBI Taxonomy" id="2182432"/>
    <lineage>
        <taxon>Bacteria</taxon>
        <taxon>Pseudomonadati</taxon>
        <taxon>Pseudomonadota</taxon>
        <taxon>Gammaproteobacteria</taxon>
        <taxon>Chromatiales</taxon>
        <taxon>Ectothiorhodospiraceae</taxon>
        <taxon>Sediminicurvatus</taxon>
    </lineage>
</organism>
<keyword evidence="11" id="KW-1185">Reference proteome</keyword>
<feature type="compositionally biased region" description="Low complexity" evidence="5">
    <location>
        <begin position="1"/>
        <end position="20"/>
    </location>
</feature>
<feature type="compositionally biased region" description="Basic residues" evidence="5">
    <location>
        <begin position="39"/>
        <end position="59"/>
    </location>
</feature>
<dbReference type="InterPro" id="IPR001789">
    <property type="entry name" value="Sig_transdc_resp-reg_receiver"/>
</dbReference>
<dbReference type="InterPro" id="IPR011006">
    <property type="entry name" value="CheY-like_superfamily"/>
</dbReference>
<dbReference type="Gene3D" id="1.10.287.130">
    <property type="match status" value="1"/>
</dbReference>
<feature type="compositionally biased region" description="Basic residues" evidence="5">
    <location>
        <begin position="143"/>
        <end position="153"/>
    </location>
</feature>
<dbReference type="PROSITE" id="PS50112">
    <property type="entry name" value="PAS"/>
    <property type="match status" value="1"/>
</dbReference>
<dbReference type="Pfam" id="PF08448">
    <property type="entry name" value="PAS_4"/>
    <property type="match status" value="1"/>
</dbReference>
<dbReference type="Gene3D" id="3.30.565.10">
    <property type="entry name" value="Histidine kinase-like ATPase, C-terminal domain"/>
    <property type="match status" value="1"/>
</dbReference>
<evidence type="ECO:0000259" key="8">
    <source>
        <dbReference type="PROSITE" id="PS50110"/>
    </source>
</evidence>
<dbReference type="SUPFAM" id="SSF55874">
    <property type="entry name" value="ATPase domain of HSP90 chaperone/DNA topoisomerase II/histidine kinase"/>
    <property type="match status" value="1"/>
</dbReference>
<dbReference type="SMART" id="SM00388">
    <property type="entry name" value="HisKA"/>
    <property type="match status" value="1"/>
</dbReference>
<keyword evidence="6" id="KW-0472">Membrane</keyword>
<feature type="modified residue" description="4-aspartylphosphate" evidence="4">
    <location>
        <position position="1124"/>
    </location>
</feature>
<evidence type="ECO:0000259" key="9">
    <source>
        <dbReference type="PROSITE" id="PS50112"/>
    </source>
</evidence>
<protein>
    <recommendedName>
        <fullName evidence="2">histidine kinase</fullName>
        <ecNumber evidence="2">2.7.13.3</ecNumber>
    </recommendedName>
</protein>
<dbReference type="InterPro" id="IPR054327">
    <property type="entry name" value="His-kinase-like_sensor"/>
</dbReference>
<dbReference type="SMART" id="SM00448">
    <property type="entry name" value="REC"/>
    <property type="match status" value="1"/>
</dbReference>
<dbReference type="CDD" id="cd00130">
    <property type="entry name" value="PAS"/>
    <property type="match status" value="1"/>
</dbReference>
<dbReference type="Pfam" id="PF02518">
    <property type="entry name" value="HATPase_c"/>
    <property type="match status" value="1"/>
</dbReference>
<keyword evidence="6" id="KW-1133">Transmembrane helix</keyword>
<dbReference type="SUPFAM" id="SSF52172">
    <property type="entry name" value="CheY-like"/>
    <property type="match status" value="1"/>
</dbReference>